<evidence type="ECO:0000313" key="1">
    <source>
        <dbReference type="EMBL" id="KKN06635.1"/>
    </source>
</evidence>
<reference evidence="1" key="1">
    <citation type="journal article" date="2015" name="Nature">
        <title>Complex archaea that bridge the gap between prokaryotes and eukaryotes.</title>
        <authorList>
            <person name="Spang A."/>
            <person name="Saw J.H."/>
            <person name="Jorgensen S.L."/>
            <person name="Zaremba-Niedzwiedzka K."/>
            <person name="Martijn J."/>
            <person name="Lind A.E."/>
            <person name="van Eijk R."/>
            <person name="Schleper C."/>
            <person name="Guy L."/>
            <person name="Ettema T.J."/>
        </authorList>
    </citation>
    <scope>NUCLEOTIDE SEQUENCE</scope>
</reference>
<proteinExistence type="predicted"/>
<organism evidence="1">
    <name type="scientific">marine sediment metagenome</name>
    <dbReference type="NCBI Taxonomy" id="412755"/>
    <lineage>
        <taxon>unclassified sequences</taxon>
        <taxon>metagenomes</taxon>
        <taxon>ecological metagenomes</taxon>
    </lineage>
</organism>
<dbReference type="EMBL" id="LAZR01004664">
    <property type="protein sequence ID" value="KKN06635.1"/>
    <property type="molecule type" value="Genomic_DNA"/>
</dbReference>
<name>A0A0F9MGT5_9ZZZZ</name>
<gene>
    <name evidence="1" type="ORF">LCGC14_1075160</name>
</gene>
<dbReference type="Pfam" id="PF21840">
    <property type="entry name" value="DUF6899"/>
    <property type="match status" value="1"/>
</dbReference>
<accession>A0A0F9MGT5</accession>
<dbReference type="AlphaFoldDB" id="A0A0F9MGT5"/>
<comment type="caution">
    <text evidence="1">The sequence shown here is derived from an EMBL/GenBank/DDBJ whole genome shotgun (WGS) entry which is preliminary data.</text>
</comment>
<dbReference type="InterPro" id="IPR054194">
    <property type="entry name" value="DUF6899"/>
</dbReference>
<protein>
    <submittedName>
        <fullName evidence="1">Uncharacterized protein</fullName>
    </submittedName>
</protein>
<sequence>MPYITQLARLRLNSIISAFANLDGNTTAGELNFLITQLISQYLIAKGLNYDAINEVRGALENCTSEFYRRIAVPYEKTKIRDNGDVDGYADLLRLIDS</sequence>